<feature type="compositionally biased region" description="Acidic residues" evidence="1">
    <location>
        <begin position="163"/>
        <end position="195"/>
    </location>
</feature>
<protein>
    <submittedName>
        <fullName evidence="3">G patch domain-containing protein 11</fullName>
    </submittedName>
</protein>
<dbReference type="InterPro" id="IPR039249">
    <property type="entry name" value="GPATCH11"/>
</dbReference>
<dbReference type="GO" id="GO:0000776">
    <property type="term" value="C:kinetochore"/>
    <property type="evidence" value="ECO:0007669"/>
    <property type="project" value="TreeGrafter"/>
</dbReference>
<feature type="domain" description="DUF4187" evidence="2">
    <location>
        <begin position="184"/>
        <end position="238"/>
    </location>
</feature>
<dbReference type="SMART" id="SM01173">
    <property type="entry name" value="DUF4187"/>
    <property type="match status" value="1"/>
</dbReference>
<feature type="region of interest" description="Disordered" evidence="1">
    <location>
        <begin position="21"/>
        <end position="44"/>
    </location>
</feature>
<evidence type="ECO:0000313" key="4">
    <source>
        <dbReference type="Proteomes" id="UP001174909"/>
    </source>
</evidence>
<proteinExistence type="predicted"/>
<name>A0AA35TQ44_GEOBA</name>
<organism evidence="3 4">
    <name type="scientific">Geodia barretti</name>
    <name type="common">Barrett's horny sponge</name>
    <dbReference type="NCBI Taxonomy" id="519541"/>
    <lineage>
        <taxon>Eukaryota</taxon>
        <taxon>Metazoa</taxon>
        <taxon>Porifera</taxon>
        <taxon>Demospongiae</taxon>
        <taxon>Heteroscleromorpha</taxon>
        <taxon>Tetractinellida</taxon>
        <taxon>Astrophorina</taxon>
        <taxon>Geodiidae</taxon>
        <taxon>Geodia</taxon>
    </lineage>
</organism>
<feature type="region of interest" description="Disordered" evidence="1">
    <location>
        <begin position="162"/>
        <end position="196"/>
    </location>
</feature>
<sequence>MAEDYMSDAFLLGLEDVRPGLKSRSQKRKDKASGKSITEPKHKRLKATEHEARCWDYYPTTNTTEGRWSLRLRLVGTVCPILTAAPGKGGLGRDMYVKEKVEERKVKESRWFWDFRQRKQGAFCERRLEADLRKSQRSCEQLDSAKGIEAPQETYFWPAELVLNEDEEEEEEKEEEEEEEEEKKEEEEEEEDEDVAEKLRVLTAYLRVEHCYCIWCGTAYDSGGDLSQHCPGDTAEAHDD</sequence>
<dbReference type="Proteomes" id="UP001174909">
    <property type="component" value="Unassembled WGS sequence"/>
</dbReference>
<comment type="caution">
    <text evidence="3">The sequence shown here is derived from an EMBL/GenBank/DDBJ whole genome shotgun (WGS) entry which is preliminary data.</text>
</comment>
<accession>A0AA35TQ44</accession>
<dbReference type="PANTHER" id="PTHR21032">
    <property type="entry name" value="G PATCH DOMAIN-CONTAINING PROTEIN 11"/>
    <property type="match status" value="1"/>
</dbReference>
<evidence type="ECO:0000313" key="3">
    <source>
        <dbReference type="EMBL" id="CAI8051947.1"/>
    </source>
</evidence>
<dbReference type="EMBL" id="CASHTH010003974">
    <property type="protein sequence ID" value="CAI8051947.1"/>
    <property type="molecule type" value="Genomic_DNA"/>
</dbReference>
<reference evidence="3" key="1">
    <citation type="submission" date="2023-03" db="EMBL/GenBank/DDBJ databases">
        <authorList>
            <person name="Steffen K."/>
            <person name="Cardenas P."/>
        </authorList>
    </citation>
    <scope>NUCLEOTIDE SEQUENCE</scope>
</reference>
<gene>
    <name evidence="3" type="ORF">GBAR_LOCUS28418</name>
</gene>
<keyword evidence="4" id="KW-1185">Reference proteome</keyword>
<dbReference type="PANTHER" id="PTHR21032:SF0">
    <property type="entry name" value="G PATCH DOMAIN-CONTAINING PROTEIN 11"/>
    <property type="match status" value="1"/>
</dbReference>
<evidence type="ECO:0000259" key="2">
    <source>
        <dbReference type="SMART" id="SM01173"/>
    </source>
</evidence>
<dbReference type="AlphaFoldDB" id="A0AA35TQ44"/>
<evidence type="ECO:0000256" key="1">
    <source>
        <dbReference type="SAM" id="MobiDB-lite"/>
    </source>
</evidence>
<dbReference type="Pfam" id="PF13821">
    <property type="entry name" value="DUF4187"/>
    <property type="match status" value="1"/>
</dbReference>
<dbReference type="InterPro" id="IPR025239">
    <property type="entry name" value="DUF4187"/>
</dbReference>